<dbReference type="Pfam" id="PF02687">
    <property type="entry name" value="FtsX"/>
    <property type="match status" value="1"/>
</dbReference>
<evidence type="ECO:0000256" key="3">
    <source>
        <dbReference type="ARBA" id="ARBA00022692"/>
    </source>
</evidence>
<dbReference type="Pfam" id="PF12704">
    <property type="entry name" value="MacB_PCD"/>
    <property type="match status" value="1"/>
</dbReference>
<sequence length="429" mass="47108">MVKMFKYALKLVFRRKLRTFLTSLGIMIAVMLMTFILFGMTDLKNAVVSEFSSRFSPQDLYVSGNDILMFGGMNTAPSKDDKEEKSIILNDVEKKKIEEIDGVEYVEPISTISNVEIYLEGDNTPYPLNFIGGSNLPGTHHMYKGFYGNDDTLDNGEIFVSDFVVSFFETTKEDIIGKKILVKSSNSGNFLSTASKSMLNKDYQFTISGVTESGGDAFFINNNDALNMLVDLGGFSSQQDYINTVGYSQLLVYTQEGKTSKIEKYITDDLGLYVISTETVLGFLDTLTAGLTIALVIFGGISALVASIGIINTMIMSIYEQTKEIGIIKAMGASNFQILVIFLIQSAIIGLIGGILGLSITFLSMKLADPFIVEALTEQGFGTLKTFFNFQPLNAIYITIGSILIGIIAGLYPARKASTIDPIQALRYE</sequence>
<comment type="similarity">
    <text evidence="6">Belongs to the ABC-4 integral membrane protein family.</text>
</comment>
<feature type="domain" description="ABC3 transporter permease C-terminal" evidence="8">
    <location>
        <begin position="297"/>
        <end position="422"/>
    </location>
</feature>
<dbReference type="Proteomes" id="UP000034302">
    <property type="component" value="Unassembled WGS sequence"/>
</dbReference>
<dbReference type="PANTHER" id="PTHR30572:SF4">
    <property type="entry name" value="ABC TRANSPORTER PERMEASE YTRF"/>
    <property type="match status" value="1"/>
</dbReference>
<keyword evidence="3 7" id="KW-0812">Transmembrane</keyword>
<feature type="transmembrane region" description="Helical" evidence="7">
    <location>
        <begin position="395"/>
        <end position="414"/>
    </location>
</feature>
<feature type="transmembrane region" description="Helical" evidence="7">
    <location>
        <begin position="291"/>
        <end position="315"/>
    </location>
</feature>
<gene>
    <name evidence="10" type="ORF">UR34_C0010G0028</name>
</gene>
<evidence type="ECO:0000256" key="7">
    <source>
        <dbReference type="SAM" id="Phobius"/>
    </source>
</evidence>
<dbReference type="GO" id="GO:0022857">
    <property type="term" value="F:transmembrane transporter activity"/>
    <property type="evidence" value="ECO:0007669"/>
    <property type="project" value="TreeGrafter"/>
</dbReference>
<evidence type="ECO:0000256" key="1">
    <source>
        <dbReference type="ARBA" id="ARBA00004651"/>
    </source>
</evidence>
<dbReference type="GO" id="GO:0005886">
    <property type="term" value="C:plasma membrane"/>
    <property type="evidence" value="ECO:0007669"/>
    <property type="project" value="UniProtKB-SubCell"/>
</dbReference>
<evidence type="ECO:0000256" key="2">
    <source>
        <dbReference type="ARBA" id="ARBA00022475"/>
    </source>
</evidence>
<evidence type="ECO:0000259" key="9">
    <source>
        <dbReference type="Pfam" id="PF12704"/>
    </source>
</evidence>
<evidence type="ECO:0000256" key="4">
    <source>
        <dbReference type="ARBA" id="ARBA00022989"/>
    </source>
</evidence>
<evidence type="ECO:0000256" key="5">
    <source>
        <dbReference type="ARBA" id="ARBA00023136"/>
    </source>
</evidence>
<accession>A0A0F9ZI61</accession>
<dbReference type="InterPro" id="IPR003838">
    <property type="entry name" value="ABC3_permease_C"/>
</dbReference>
<name>A0A0F9ZI61_9BACT</name>
<evidence type="ECO:0000313" key="10">
    <source>
        <dbReference type="EMBL" id="KKP43863.1"/>
    </source>
</evidence>
<comment type="caution">
    <text evidence="10">The sequence shown here is derived from an EMBL/GenBank/DDBJ whole genome shotgun (WGS) entry which is preliminary data.</text>
</comment>
<comment type="subcellular location">
    <subcellularLocation>
        <location evidence="1">Cell membrane</location>
        <topology evidence="1">Multi-pass membrane protein</topology>
    </subcellularLocation>
</comment>
<reference evidence="10 11" key="1">
    <citation type="journal article" date="2015" name="Nature">
        <title>rRNA introns, odd ribosomes, and small enigmatic genomes across a large radiation of phyla.</title>
        <authorList>
            <person name="Brown C.T."/>
            <person name="Hug L.A."/>
            <person name="Thomas B.C."/>
            <person name="Sharon I."/>
            <person name="Castelle C.J."/>
            <person name="Singh A."/>
            <person name="Wilkins M.J."/>
            <person name="Williams K.H."/>
            <person name="Banfield J.F."/>
        </authorList>
    </citation>
    <scope>NUCLEOTIDE SEQUENCE [LARGE SCALE GENOMIC DNA]</scope>
</reference>
<feature type="transmembrane region" description="Helical" evidence="7">
    <location>
        <begin position="336"/>
        <end position="363"/>
    </location>
</feature>
<keyword evidence="5 7" id="KW-0472">Membrane</keyword>
<feature type="transmembrane region" description="Helical" evidence="7">
    <location>
        <begin position="20"/>
        <end position="40"/>
    </location>
</feature>
<evidence type="ECO:0000259" key="8">
    <source>
        <dbReference type="Pfam" id="PF02687"/>
    </source>
</evidence>
<evidence type="ECO:0000256" key="6">
    <source>
        <dbReference type="ARBA" id="ARBA00038076"/>
    </source>
</evidence>
<evidence type="ECO:0000313" key="11">
    <source>
        <dbReference type="Proteomes" id="UP000034302"/>
    </source>
</evidence>
<dbReference type="InterPro" id="IPR050250">
    <property type="entry name" value="Macrolide_Exporter_MacB"/>
</dbReference>
<protein>
    <submittedName>
        <fullName evidence="10">Uncharacterized protein</fullName>
    </submittedName>
</protein>
<dbReference type="EMBL" id="LBOV01000010">
    <property type="protein sequence ID" value="KKP43863.1"/>
    <property type="molecule type" value="Genomic_DNA"/>
</dbReference>
<dbReference type="InterPro" id="IPR025857">
    <property type="entry name" value="MacB_PCD"/>
</dbReference>
<dbReference type="AlphaFoldDB" id="A0A0F9ZI61"/>
<feature type="domain" description="MacB-like periplasmic core" evidence="9">
    <location>
        <begin position="19"/>
        <end position="259"/>
    </location>
</feature>
<dbReference type="PANTHER" id="PTHR30572">
    <property type="entry name" value="MEMBRANE COMPONENT OF TRANSPORTER-RELATED"/>
    <property type="match status" value="1"/>
</dbReference>
<proteinExistence type="inferred from homology"/>
<keyword evidence="2" id="KW-1003">Cell membrane</keyword>
<keyword evidence="4 7" id="KW-1133">Transmembrane helix</keyword>
<organism evidence="10 11">
    <name type="scientific">candidate division WS6 bacterium GW2011_GWC1_33_20</name>
    <dbReference type="NCBI Taxonomy" id="1619089"/>
    <lineage>
        <taxon>Bacteria</taxon>
        <taxon>Candidatus Dojkabacteria</taxon>
    </lineage>
</organism>